<dbReference type="eggNOG" id="COG3153">
    <property type="taxonomic scope" value="Bacteria"/>
</dbReference>
<feature type="domain" description="N-acetyltransferase" evidence="1">
    <location>
        <begin position="3"/>
        <end position="162"/>
    </location>
</feature>
<dbReference type="STRING" id="883114.HMPREF9709_01644"/>
<protein>
    <recommendedName>
        <fullName evidence="1">N-acetyltransferase domain-containing protein</fullName>
    </recommendedName>
</protein>
<evidence type="ECO:0000259" key="1">
    <source>
        <dbReference type="PROSITE" id="PS51186"/>
    </source>
</evidence>
<gene>
    <name evidence="2" type="ORF">HMPREF9709_01644</name>
</gene>
<dbReference type="InterPro" id="IPR000182">
    <property type="entry name" value="GNAT_dom"/>
</dbReference>
<sequence>MNIEIRKETLEEHKIVENIVRESFWNLYQPGCNEHLILHNFRGKNHYIDELSNIILVDGIIVGQIMFSKAELTNIKNGEKLDIIVFGPVSILPKYQKQGIGERLIRDAISRARDLDYNYILIFGNPQYYHKFGFKTAQHYGVIIEGQDFLKELDYVMLLDLQHDGMISQESGPWLYKNPEGYDVDENELKEFDKNFDKK</sequence>
<dbReference type="GeneID" id="96999586"/>
<dbReference type="PROSITE" id="PS51186">
    <property type="entry name" value="GNAT"/>
    <property type="match status" value="1"/>
</dbReference>
<reference evidence="2 3" key="1">
    <citation type="submission" date="2012-01" db="EMBL/GenBank/DDBJ databases">
        <title>The Genome Sequence of Helcococcus kunzii ATCC 51366.</title>
        <authorList>
            <consortium name="The Broad Institute Genome Sequencing Platform"/>
            <person name="Earl A."/>
            <person name="Ward D."/>
            <person name="Feldgarden M."/>
            <person name="Gevers D."/>
            <person name="Huys G."/>
            <person name="Young S.K."/>
            <person name="Zeng Q."/>
            <person name="Gargeya S."/>
            <person name="Fitzgerald M."/>
            <person name="Haas B."/>
            <person name="Abouelleil A."/>
            <person name="Alvarado L."/>
            <person name="Arachchi H.M."/>
            <person name="Berlin A."/>
            <person name="Chapman S.B."/>
            <person name="Gearin G."/>
            <person name="Goldberg J."/>
            <person name="Griggs A."/>
            <person name="Gujja S."/>
            <person name="Hansen M."/>
            <person name="Heiman D."/>
            <person name="Howarth C."/>
            <person name="Larimer J."/>
            <person name="Lui A."/>
            <person name="MacDonald P.J.P."/>
            <person name="McCowen C."/>
            <person name="Montmayeur A."/>
            <person name="Murphy C."/>
            <person name="Neiman D."/>
            <person name="Pearson M."/>
            <person name="Priest M."/>
            <person name="Roberts A."/>
            <person name="Saif S."/>
            <person name="Shea T."/>
            <person name="Sisk P."/>
            <person name="Stolte C."/>
            <person name="Sykes S."/>
            <person name="Wortman J."/>
            <person name="Nusbaum C."/>
            <person name="Birren B."/>
        </authorList>
    </citation>
    <scope>NUCLEOTIDE SEQUENCE [LARGE SCALE GENOMIC DNA]</scope>
    <source>
        <strain evidence="2 3">ATCC 51366</strain>
    </source>
</reference>
<evidence type="ECO:0000313" key="3">
    <source>
        <dbReference type="Proteomes" id="UP000004191"/>
    </source>
</evidence>
<keyword evidence="3" id="KW-1185">Reference proteome</keyword>
<dbReference type="InterPro" id="IPR016181">
    <property type="entry name" value="Acyl_CoA_acyltransferase"/>
</dbReference>
<dbReference type="Gene3D" id="3.40.630.30">
    <property type="match status" value="1"/>
</dbReference>
<evidence type="ECO:0000313" key="2">
    <source>
        <dbReference type="EMBL" id="EHR32363.1"/>
    </source>
</evidence>
<name>H3NQN3_9FIRM</name>
<dbReference type="Proteomes" id="UP000004191">
    <property type="component" value="Unassembled WGS sequence"/>
</dbReference>
<accession>H3NQN3</accession>
<dbReference type="RefSeq" id="WP_005399159.1">
    <property type="nucleotide sequence ID" value="NZ_JH601088.1"/>
</dbReference>
<dbReference type="EMBL" id="AGEI01000029">
    <property type="protein sequence ID" value="EHR32363.1"/>
    <property type="molecule type" value="Genomic_DNA"/>
</dbReference>
<dbReference type="GO" id="GO:0016747">
    <property type="term" value="F:acyltransferase activity, transferring groups other than amino-acyl groups"/>
    <property type="evidence" value="ECO:0007669"/>
    <property type="project" value="InterPro"/>
</dbReference>
<proteinExistence type="predicted"/>
<dbReference type="HOGENOM" id="CLU_081840_1_1_9"/>
<dbReference type="AlphaFoldDB" id="H3NQN3"/>
<dbReference type="CDD" id="cd04301">
    <property type="entry name" value="NAT_SF"/>
    <property type="match status" value="1"/>
</dbReference>
<dbReference type="Pfam" id="PF13508">
    <property type="entry name" value="Acetyltransf_7"/>
    <property type="match status" value="1"/>
</dbReference>
<dbReference type="OrthoDB" id="9797178at2"/>
<comment type="caution">
    <text evidence="2">The sequence shown here is derived from an EMBL/GenBank/DDBJ whole genome shotgun (WGS) entry which is preliminary data.</text>
</comment>
<organism evidence="2 3">
    <name type="scientific">Helcococcus kunzii ATCC 51366</name>
    <dbReference type="NCBI Taxonomy" id="883114"/>
    <lineage>
        <taxon>Bacteria</taxon>
        <taxon>Bacillati</taxon>
        <taxon>Bacillota</taxon>
        <taxon>Tissierellia</taxon>
        <taxon>Tissierellales</taxon>
        <taxon>Peptoniphilaceae</taxon>
        <taxon>Helcococcus</taxon>
    </lineage>
</organism>
<dbReference type="SUPFAM" id="SSF55729">
    <property type="entry name" value="Acyl-CoA N-acyltransferases (Nat)"/>
    <property type="match status" value="1"/>
</dbReference>